<dbReference type="Proteomes" id="UP000799424">
    <property type="component" value="Unassembled WGS sequence"/>
</dbReference>
<proteinExistence type="predicted"/>
<reference evidence="2" key="1">
    <citation type="journal article" date="2020" name="Stud. Mycol.">
        <title>101 Dothideomycetes genomes: a test case for predicting lifestyles and emergence of pathogens.</title>
        <authorList>
            <person name="Haridas S."/>
            <person name="Albert R."/>
            <person name="Binder M."/>
            <person name="Bloem J."/>
            <person name="Labutti K."/>
            <person name="Salamov A."/>
            <person name="Andreopoulos B."/>
            <person name="Baker S."/>
            <person name="Barry K."/>
            <person name="Bills G."/>
            <person name="Bluhm B."/>
            <person name="Cannon C."/>
            <person name="Castanera R."/>
            <person name="Culley D."/>
            <person name="Daum C."/>
            <person name="Ezra D."/>
            <person name="Gonzalez J."/>
            <person name="Henrissat B."/>
            <person name="Kuo A."/>
            <person name="Liang C."/>
            <person name="Lipzen A."/>
            <person name="Lutzoni F."/>
            <person name="Magnuson J."/>
            <person name="Mondo S."/>
            <person name="Nolan M."/>
            <person name="Ohm R."/>
            <person name="Pangilinan J."/>
            <person name="Park H.-J."/>
            <person name="Ramirez L."/>
            <person name="Alfaro M."/>
            <person name="Sun H."/>
            <person name="Tritt A."/>
            <person name="Yoshinaga Y."/>
            <person name="Zwiers L.-H."/>
            <person name="Turgeon B."/>
            <person name="Goodwin S."/>
            <person name="Spatafora J."/>
            <person name="Crous P."/>
            <person name="Grigoriev I."/>
        </authorList>
    </citation>
    <scope>NUCLEOTIDE SEQUENCE</scope>
    <source>
        <strain evidence="2">CBS 113818</strain>
    </source>
</reference>
<organism evidence="2 3">
    <name type="scientific">Ophiobolus disseminans</name>
    <dbReference type="NCBI Taxonomy" id="1469910"/>
    <lineage>
        <taxon>Eukaryota</taxon>
        <taxon>Fungi</taxon>
        <taxon>Dikarya</taxon>
        <taxon>Ascomycota</taxon>
        <taxon>Pezizomycotina</taxon>
        <taxon>Dothideomycetes</taxon>
        <taxon>Pleosporomycetidae</taxon>
        <taxon>Pleosporales</taxon>
        <taxon>Pleosporineae</taxon>
        <taxon>Phaeosphaeriaceae</taxon>
        <taxon>Ophiobolus</taxon>
    </lineage>
</organism>
<accession>A0A6A7A500</accession>
<gene>
    <name evidence="2" type="ORF">CC86DRAFT_405222</name>
</gene>
<evidence type="ECO:0000313" key="2">
    <source>
        <dbReference type="EMBL" id="KAF2828223.1"/>
    </source>
</evidence>
<sequence length="264" mass="30008">MTDPDAESTFSDPSTSGLSDDEKLSPYYGMCTASCTLCNGEGDEELYAEIYDDMQSFQPYSDLRSMAHENRRARTIRENNRGKCRSYTCRKGRQAERRTGNKKMKKQKLGDAVYESRNVLVCYKGTGCLEATKHRLVEWDVKLQEEMDAWVADLRYDIVRCTTLVNPVAVIGCPKLYTQVEASSDMIDYFKWLGTCNDLLERQSCPLLDWVDLAGRRILMLEEDVMEGSRIWTASPSVEEELDCTWDVISIASSEAWSVVDAEG</sequence>
<evidence type="ECO:0000313" key="3">
    <source>
        <dbReference type="Proteomes" id="UP000799424"/>
    </source>
</evidence>
<name>A0A6A7A500_9PLEO</name>
<evidence type="ECO:0000256" key="1">
    <source>
        <dbReference type="SAM" id="MobiDB-lite"/>
    </source>
</evidence>
<feature type="region of interest" description="Disordered" evidence="1">
    <location>
        <begin position="1"/>
        <end position="21"/>
    </location>
</feature>
<dbReference type="OrthoDB" id="5423564at2759"/>
<dbReference type="AlphaFoldDB" id="A0A6A7A500"/>
<dbReference type="EMBL" id="MU006223">
    <property type="protein sequence ID" value="KAF2828223.1"/>
    <property type="molecule type" value="Genomic_DNA"/>
</dbReference>
<protein>
    <submittedName>
        <fullName evidence="2">Uncharacterized protein</fullName>
    </submittedName>
</protein>
<feature type="compositionally biased region" description="Polar residues" evidence="1">
    <location>
        <begin position="8"/>
        <end position="18"/>
    </location>
</feature>
<keyword evidence="3" id="KW-1185">Reference proteome</keyword>